<keyword evidence="2" id="KW-1185">Reference proteome</keyword>
<dbReference type="EMBL" id="CAOQHR010000007">
    <property type="protein sequence ID" value="CAI6337823.1"/>
    <property type="molecule type" value="Genomic_DNA"/>
</dbReference>
<comment type="caution">
    <text evidence="1">The sequence shown here is derived from an EMBL/GenBank/DDBJ whole genome shotgun (WGS) entry which is preliminary data.</text>
</comment>
<evidence type="ECO:0000313" key="2">
    <source>
        <dbReference type="Proteomes" id="UP001152607"/>
    </source>
</evidence>
<sequence length="449" mass="51655">MPSILSIPTEIIIAIAGSCDTAGVNNFSQTCRVLHFTLTPQLYKVIDLSSHNAEIECVPWRFTESPPGYIFPPDFMRRRYNEFDREIFQRQGLLERTFAANHSYGEHVRTLRWTILDTNEMDWGQNLESNSEIEDAEAKGAKVPVYTPEDEPIWIVFRSLTNVTDVDIHWHRRWREVTLPGPLFPAMRSLRLGGCMTQKFVSCILEPQTTSGSQQSLLERVELNNLFEWGKINLPLPHEDHLGDIIHFARDNADDTTEYYRNHLMIGVLDPLIGRLGNLRSLGIGTFGDDDRPRVPILQSYIHDGLVYASLARVLNSIRPTLEEFKFDQGINRIEESYIESDGWITRESYQRRDHRQMDCLFLDHILPVLLEAPWPRMKSLHIRGVGCAPSIKYPGMEKISFAVPTSEKQRLKTLLGGEQDMVDFVFEEEQGKDWECLDMMGTGIPGFR</sequence>
<reference evidence="1" key="1">
    <citation type="submission" date="2023-01" db="EMBL/GenBank/DDBJ databases">
        <authorList>
            <person name="Van Ghelder C."/>
            <person name="Rancurel C."/>
        </authorList>
    </citation>
    <scope>NUCLEOTIDE SEQUENCE</scope>
    <source>
        <strain evidence="1">CNCM I-4278</strain>
    </source>
</reference>
<dbReference type="OrthoDB" id="4252443at2759"/>
<evidence type="ECO:0000313" key="1">
    <source>
        <dbReference type="EMBL" id="CAI6337823.1"/>
    </source>
</evidence>
<gene>
    <name evidence="1" type="ORF">PDIGIT_LOCUS10938</name>
</gene>
<accession>A0A9W4UJL1</accession>
<dbReference type="Proteomes" id="UP001152607">
    <property type="component" value="Unassembled WGS sequence"/>
</dbReference>
<name>A0A9W4UJL1_9PLEO</name>
<protein>
    <submittedName>
        <fullName evidence="1">Uncharacterized protein</fullName>
    </submittedName>
</protein>
<dbReference type="AlphaFoldDB" id="A0A9W4UJL1"/>
<proteinExistence type="predicted"/>
<organism evidence="1 2">
    <name type="scientific">Periconia digitata</name>
    <dbReference type="NCBI Taxonomy" id="1303443"/>
    <lineage>
        <taxon>Eukaryota</taxon>
        <taxon>Fungi</taxon>
        <taxon>Dikarya</taxon>
        <taxon>Ascomycota</taxon>
        <taxon>Pezizomycotina</taxon>
        <taxon>Dothideomycetes</taxon>
        <taxon>Pleosporomycetidae</taxon>
        <taxon>Pleosporales</taxon>
        <taxon>Massarineae</taxon>
        <taxon>Periconiaceae</taxon>
        <taxon>Periconia</taxon>
    </lineage>
</organism>